<dbReference type="Pfam" id="PF00701">
    <property type="entry name" value="DHDPS"/>
    <property type="match status" value="1"/>
</dbReference>
<dbReference type="SMART" id="SM01130">
    <property type="entry name" value="DHDPS"/>
    <property type="match status" value="1"/>
</dbReference>
<dbReference type="Gene3D" id="3.20.20.70">
    <property type="entry name" value="Aldolase class I"/>
    <property type="match status" value="1"/>
</dbReference>
<keyword evidence="4" id="KW-0119">Carbohydrate metabolism</keyword>
<comment type="caution">
    <text evidence="6">The sequence shown here is derived from an EMBL/GenBank/DDBJ whole genome shotgun (WGS) entry which is preliminary data.</text>
</comment>
<evidence type="ECO:0000256" key="5">
    <source>
        <dbReference type="PIRNR" id="PIRNR001365"/>
    </source>
</evidence>
<dbReference type="PANTHER" id="PTHR12128:SF21">
    <property type="entry name" value="N-ACETYLNEURAMINATE LYASE"/>
    <property type="match status" value="1"/>
</dbReference>
<evidence type="ECO:0000313" key="6">
    <source>
        <dbReference type="EMBL" id="MFC4870808.1"/>
    </source>
</evidence>
<organism evidence="6 7">
    <name type="scientific">Negadavirga shengliensis</name>
    <dbReference type="NCBI Taxonomy" id="1389218"/>
    <lineage>
        <taxon>Bacteria</taxon>
        <taxon>Pseudomonadati</taxon>
        <taxon>Bacteroidota</taxon>
        <taxon>Cytophagia</taxon>
        <taxon>Cytophagales</taxon>
        <taxon>Cyclobacteriaceae</taxon>
        <taxon>Negadavirga</taxon>
    </lineage>
</organism>
<accession>A0ABV9SWP7</accession>
<comment type="subcellular location">
    <subcellularLocation>
        <location evidence="1">Cytoplasm</location>
    </subcellularLocation>
</comment>
<name>A0ABV9SWP7_9BACT</name>
<protein>
    <submittedName>
        <fullName evidence="6">Dihydrodipicolinate synthase family protein</fullName>
    </submittedName>
</protein>
<dbReference type="PIRSF" id="PIRSF001365">
    <property type="entry name" value="DHDPS"/>
    <property type="match status" value="1"/>
</dbReference>
<comment type="similarity">
    <text evidence="5">Belongs to the DapA family.</text>
</comment>
<dbReference type="EMBL" id="JBHSJJ010000002">
    <property type="protein sequence ID" value="MFC4870808.1"/>
    <property type="molecule type" value="Genomic_DNA"/>
</dbReference>
<reference evidence="7" key="1">
    <citation type="journal article" date="2019" name="Int. J. Syst. Evol. Microbiol.">
        <title>The Global Catalogue of Microorganisms (GCM) 10K type strain sequencing project: providing services to taxonomists for standard genome sequencing and annotation.</title>
        <authorList>
            <consortium name="The Broad Institute Genomics Platform"/>
            <consortium name="The Broad Institute Genome Sequencing Center for Infectious Disease"/>
            <person name="Wu L."/>
            <person name="Ma J."/>
        </authorList>
    </citation>
    <scope>NUCLEOTIDE SEQUENCE [LARGE SCALE GENOMIC DNA]</scope>
    <source>
        <strain evidence="7">CGMCC 4.7466</strain>
    </source>
</reference>
<dbReference type="RefSeq" id="WP_377061697.1">
    <property type="nucleotide sequence ID" value="NZ_JBHSJJ010000002.1"/>
</dbReference>
<sequence length="308" mass="33612">MIINKIQGLIAATFTPFDAEGNLNLSMVPVLAETLAANSIKGAFINGTTGEGPSLTFDEKTKQMAAWAPFVSDDFLVLAMLGGTSQKEACLLAKKAVEMGLSGVAVTAPYYFKPASVDRLVAYLKPIAESAAGLPLYFYHIPMLTGVDLPMMELLSTVDGVIPNFAGIKYTHHNLMEFNQCLRYKNKKFDVLWGWDETFLAGLSMGAKGAVGSTYNFAAPLYHRIIKAVEDNDLETARKLQEKSVDFIALYGKFGGAAAGKSIMKLCGLDCGPFRVPVAKLTTKEENALRQELEKQGFFEFVIKRSIH</sequence>
<dbReference type="PRINTS" id="PR00146">
    <property type="entry name" value="DHPICSNTHASE"/>
</dbReference>
<keyword evidence="7" id="KW-1185">Reference proteome</keyword>
<proteinExistence type="inferred from homology"/>
<dbReference type="Proteomes" id="UP001595818">
    <property type="component" value="Unassembled WGS sequence"/>
</dbReference>
<evidence type="ECO:0000313" key="7">
    <source>
        <dbReference type="Proteomes" id="UP001595818"/>
    </source>
</evidence>
<dbReference type="SUPFAM" id="SSF51569">
    <property type="entry name" value="Aldolase"/>
    <property type="match status" value="1"/>
</dbReference>
<gene>
    <name evidence="6" type="ORF">ACFPFU_03860</name>
</gene>
<dbReference type="InterPro" id="IPR013785">
    <property type="entry name" value="Aldolase_TIM"/>
</dbReference>
<evidence type="ECO:0000256" key="3">
    <source>
        <dbReference type="ARBA" id="ARBA00023239"/>
    </source>
</evidence>
<dbReference type="PANTHER" id="PTHR12128">
    <property type="entry name" value="DIHYDRODIPICOLINATE SYNTHASE"/>
    <property type="match status" value="1"/>
</dbReference>
<keyword evidence="3 5" id="KW-0456">Lyase</keyword>
<keyword evidence="2" id="KW-0963">Cytoplasm</keyword>
<evidence type="ECO:0000256" key="2">
    <source>
        <dbReference type="ARBA" id="ARBA00022490"/>
    </source>
</evidence>
<evidence type="ECO:0000256" key="1">
    <source>
        <dbReference type="ARBA" id="ARBA00004496"/>
    </source>
</evidence>
<dbReference type="InterPro" id="IPR002220">
    <property type="entry name" value="DapA-like"/>
</dbReference>
<evidence type="ECO:0000256" key="4">
    <source>
        <dbReference type="ARBA" id="ARBA00023277"/>
    </source>
</evidence>